<sequence length="70" mass="7451">MASRDRNLLAPASAAQDARSPILSPPNKAAQRALCEGLHVADPVWMPIDRRSFQRGGDARHSSAATSVIS</sequence>
<organism evidence="2 3">
    <name type="scientific">Methylorubrum extorquens (strain ATCC 14718 / DSM 1338 / JCM 2805 / NCIMB 9133 / AM1)</name>
    <name type="common">Methylobacterium extorquens</name>
    <dbReference type="NCBI Taxonomy" id="272630"/>
    <lineage>
        <taxon>Bacteria</taxon>
        <taxon>Pseudomonadati</taxon>
        <taxon>Pseudomonadota</taxon>
        <taxon>Alphaproteobacteria</taxon>
        <taxon>Hyphomicrobiales</taxon>
        <taxon>Methylobacteriaceae</taxon>
        <taxon>Methylorubrum</taxon>
    </lineage>
</organism>
<feature type="region of interest" description="Disordered" evidence="1">
    <location>
        <begin position="1"/>
        <end position="29"/>
    </location>
</feature>
<dbReference type="HOGENOM" id="CLU_2753220_0_0_5"/>
<keyword evidence="3" id="KW-1185">Reference proteome</keyword>
<reference evidence="2 3" key="1">
    <citation type="journal article" date="2009" name="PLoS ONE">
        <title>Methylobacterium genome sequences: a reference blueprint to investigate microbial metabolism of C1 compounds from natural and industrial sources.</title>
        <authorList>
            <person name="Vuilleumier S."/>
            <person name="Chistoserdova L."/>
            <person name="Lee M.-C."/>
            <person name="Bringel F."/>
            <person name="Lajus A."/>
            <person name="Zhou Y."/>
            <person name="Gourion B."/>
            <person name="Barbe V."/>
            <person name="Chang J."/>
            <person name="Cruveiller S."/>
            <person name="Dossat C."/>
            <person name="Gillett W."/>
            <person name="Gruffaz C."/>
            <person name="Haugen E."/>
            <person name="Hourcade E."/>
            <person name="Levy R."/>
            <person name="Mangenot S."/>
            <person name="Muller E."/>
            <person name="Nadalig T."/>
            <person name="Pagni M."/>
            <person name="Penny C."/>
            <person name="Peyraud R."/>
            <person name="Robinson D.G."/>
            <person name="Roche D."/>
            <person name="Rouy Z."/>
            <person name="Saenampechek C."/>
            <person name="Salvignol G."/>
            <person name="Vallenet D."/>
            <person name="Wu Z."/>
            <person name="Marx C.J."/>
            <person name="Vorholt J.A."/>
            <person name="Olson M.V."/>
            <person name="Kaul R."/>
            <person name="Weissenbach J."/>
            <person name="Medigue C."/>
            <person name="Lidstrom M.E."/>
        </authorList>
    </citation>
    <scope>NUCLEOTIDE SEQUENCE [LARGE SCALE GENOMIC DNA]</scope>
    <source>
        <strain evidence="3">ATCC 14718 / DSM 1338 / JCM 2805 / NCIMB 9133 / AM1</strain>
    </source>
</reference>
<gene>
    <name evidence="2" type="ordered locus">MexAM1_META1p0780</name>
</gene>
<evidence type="ECO:0000313" key="3">
    <source>
        <dbReference type="Proteomes" id="UP000009081"/>
    </source>
</evidence>
<dbReference type="KEGG" id="mea:Mex_1p0780"/>
<name>C5AVN8_METEA</name>
<evidence type="ECO:0000313" key="2">
    <source>
        <dbReference type="EMBL" id="ACS38706.1"/>
    </source>
</evidence>
<dbReference type="AlphaFoldDB" id="C5AVN8"/>
<accession>C5AVN8</accession>
<evidence type="ECO:0000256" key="1">
    <source>
        <dbReference type="SAM" id="MobiDB-lite"/>
    </source>
</evidence>
<dbReference type="EMBL" id="CP001510">
    <property type="protein sequence ID" value="ACS38706.1"/>
    <property type="molecule type" value="Genomic_DNA"/>
</dbReference>
<dbReference type="STRING" id="272630.MexAM1_META1p0780"/>
<protein>
    <submittedName>
        <fullName evidence="2">Uncharacterized protein</fullName>
    </submittedName>
</protein>
<proteinExistence type="predicted"/>
<dbReference type="Proteomes" id="UP000009081">
    <property type="component" value="Chromosome"/>
</dbReference>